<dbReference type="InterPro" id="IPR013783">
    <property type="entry name" value="Ig-like_fold"/>
</dbReference>
<organism evidence="6 7">
    <name type="scientific">Paenibacillus athensensis</name>
    <dbReference type="NCBI Taxonomy" id="1967502"/>
    <lineage>
        <taxon>Bacteria</taxon>
        <taxon>Bacillati</taxon>
        <taxon>Bacillota</taxon>
        <taxon>Bacilli</taxon>
        <taxon>Bacillales</taxon>
        <taxon>Paenibacillaceae</taxon>
        <taxon>Paenibacillus</taxon>
    </lineage>
</organism>
<accession>A0A4Y8Q892</accession>
<dbReference type="OrthoDB" id="27389at2"/>
<dbReference type="Pfam" id="PF00041">
    <property type="entry name" value="fn3"/>
    <property type="match status" value="2"/>
</dbReference>
<dbReference type="Pfam" id="PF00395">
    <property type="entry name" value="SLH"/>
    <property type="match status" value="3"/>
</dbReference>
<evidence type="ECO:0000256" key="2">
    <source>
        <dbReference type="SAM" id="MobiDB-lite"/>
    </source>
</evidence>
<dbReference type="InterPro" id="IPR003961">
    <property type="entry name" value="FN3_dom"/>
</dbReference>
<dbReference type="CDD" id="cd00063">
    <property type="entry name" value="FN3"/>
    <property type="match status" value="3"/>
</dbReference>
<dbReference type="PANTHER" id="PTHR22870:SF408">
    <property type="entry name" value="OS09G0560450 PROTEIN"/>
    <property type="match status" value="1"/>
</dbReference>
<feature type="domain" description="Fibronectin type-III" evidence="4">
    <location>
        <begin position="832"/>
        <end position="928"/>
    </location>
</feature>
<name>A0A4Y8Q892_9BACL</name>
<dbReference type="PRINTS" id="PR00633">
    <property type="entry name" value="RCCNDNSATION"/>
</dbReference>
<dbReference type="PROSITE" id="PS50853">
    <property type="entry name" value="FN3"/>
    <property type="match status" value="2"/>
</dbReference>
<evidence type="ECO:0000256" key="3">
    <source>
        <dbReference type="SAM" id="SignalP"/>
    </source>
</evidence>
<protein>
    <recommendedName>
        <fullName evidence="8">Alpha-tubulin suppressor</fullName>
    </recommendedName>
</protein>
<dbReference type="SUPFAM" id="SSF50985">
    <property type="entry name" value="RCC1/BLIP-II"/>
    <property type="match status" value="2"/>
</dbReference>
<feature type="domain" description="SLH" evidence="5">
    <location>
        <begin position="1355"/>
        <end position="1415"/>
    </location>
</feature>
<dbReference type="Gene3D" id="2.130.10.30">
    <property type="entry name" value="Regulator of chromosome condensation 1/beta-lactamase-inhibitor protein II"/>
    <property type="match status" value="2"/>
</dbReference>
<feature type="signal peptide" evidence="3">
    <location>
        <begin position="1"/>
        <end position="30"/>
    </location>
</feature>
<keyword evidence="3" id="KW-0732">Signal</keyword>
<dbReference type="InterPro" id="IPR000408">
    <property type="entry name" value="Reg_chr_condens"/>
</dbReference>
<dbReference type="Proteomes" id="UP000298246">
    <property type="component" value="Unassembled WGS sequence"/>
</dbReference>
<feature type="compositionally biased region" description="Pro residues" evidence="2">
    <location>
        <begin position="1114"/>
        <end position="1124"/>
    </location>
</feature>
<sequence length="1546" mass="156536">MLKKGINGILCGVLVLYALAVGLMPASAGAAAPVFKSVAAGSSYSLALTTTGTVWSVGYNAQGQLGNGTTTDLTIAAPISGLSSVTAVASGGSYSAVLKSDGTVWTWGDNSDGQLGNGSTTASSVPVQVSGLSGVKAIAAGDTHMLALKTDGTVWAWGSNNRGQLGTGNTTDRTTAIQVSGLTSVKSITAGSEFSAAVKTDGTVWVWGFNYYGQFGDGTTTYNRTSPGQVPGLTGVDKLALGVGYHIVALTTDGELWAWGSNYAGQLGDGTATNTDWNRKSKVPVRVKDPAGTGFLSNVTEVATGFLFTLAKTSDGQLYAWGDCQAGQLGIGVSHGSSFTARPVAVQKTSMAVLFNNASTMAAGGNHSIAVDADGKVWAWGNSSNSLLGVASGGNGVITRPLPFIGTPAATAVAAAASLTPTAGSSNAITLTVLDSLGGTDTSFTGSKQVTISGVAAAPDSSYGSFGGVTLTAASQTVAVSFTSGTASPALKLNKAAAQTIGFSIAGVTTPAANSLSITPTAGAATALAVTTQPVPGALSKDAFSTQPAVTLKDAYGNVAASGPSATAVVTATARSGTGQWTIGGTTTATAVAGVATFTNLTSTMVTAGNGKIGFSVGAVTMDSAVFTIPSPPIKTLTADTTDNSVDHDIEIMFAADPDFEAAITGVSFNGAALAPGADYTVGSGVITLKPSGGHAALTSAATANVVVKASEYGDSAVSQTITAGVATRLAVTVQPVPGAASGDAFAIQPVVALKDQYGNIAKDGPSAADAVTASAKAGTGQWTLGGAATVAASLGTASFGDLTSTLAAYGTGFITFTSGSLSADSSEFTIPPTIPDAPALQTATPGDTRVELSWLGVQGAAGYKIFKRSTSGSDYSLVHTTGANTSRYVVEGLENGTTYYFVIQATNTAGDSPNSAELEALPQMPPPGTPQLAADQAGNAEVWISWPAVPDAFAYKVFMTTDSGAYGLPIATVTDSVYEAVYSYHATGLTNGTVYYFAVLANNPGGDSALSNEVSALPRTVPGAPTAVKVFAEDKRVTVSFTSPSDNGGAEITRYVVTANPGGKTVQGSGTPLVVTGLQNGATYTFTVQAVNAVGLSEPSEPSPAAVPHAPQLSPPSVVPPTTPSNGSTDVEIFVNGKSEQAGSATTSVEAGRRTTTVIVDEAKLYRKLDSEGERPVITIPVPGTGDTAIGELNGQMVKTMEGKQATVEFKTETATYRIAAGQLDIGALAAKLGKDVPLQDIKLQIAIAKADEQQMHKAEKAARENGFTLASAPVEFKITWAYGGQSGELAAFRSYVERTVALPEGGDPNRITTGIVVEPDGSVRHVPTKVTVVNGTYTAQMNSLTNSTYALVWNPVSYHDMTAHWAKADVEDMGSRMIVNGVGGNRFEPDRSVTRAEFAAMLARGLGLAPSASPSGSFTDVPASSWYAGYVEAAYAGGLVDGLETGRFAPEAAITREQAVTMLGRAMKLTGMLQTLGEGDIHALLAGYADGERVSGYAQAAMAVALNIGLVSGRSQTSLAPAAEISRAEVAVLISQLLRQSDLI</sequence>
<reference evidence="6 7" key="1">
    <citation type="submission" date="2017-03" db="EMBL/GenBank/DDBJ databases">
        <title>Isolation of Levoglucosan Utilizing Bacteria.</title>
        <authorList>
            <person name="Arya A.S."/>
        </authorList>
    </citation>
    <scope>NUCLEOTIDE SEQUENCE [LARGE SCALE GENOMIC DNA]</scope>
    <source>
        <strain evidence="6 7">MEC069</strain>
    </source>
</reference>
<keyword evidence="1" id="KW-0677">Repeat</keyword>
<dbReference type="Pfam" id="PF07550">
    <property type="entry name" value="Shr-like_HID"/>
    <property type="match status" value="1"/>
</dbReference>
<feature type="domain" description="SLH" evidence="5">
    <location>
        <begin position="1487"/>
        <end position="1546"/>
    </location>
</feature>
<dbReference type="PANTHER" id="PTHR22870">
    <property type="entry name" value="REGULATOR OF CHROMOSOME CONDENSATION"/>
    <property type="match status" value="1"/>
</dbReference>
<feature type="compositionally biased region" description="Low complexity" evidence="2">
    <location>
        <begin position="1098"/>
        <end position="1112"/>
    </location>
</feature>
<evidence type="ECO:0008006" key="8">
    <source>
        <dbReference type="Google" id="ProtNLM"/>
    </source>
</evidence>
<evidence type="ECO:0000313" key="7">
    <source>
        <dbReference type="Proteomes" id="UP000298246"/>
    </source>
</evidence>
<dbReference type="Pfam" id="PF25390">
    <property type="entry name" value="WD40_RLD"/>
    <property type="match status" value="1"/>
</dbReference>
<dbReference type="InterPro" id="IPR001119">
    <property type="entry name" value="SLH_dom"/>
</dbReference>
<keyword evidence="7" id="KW-1185">Reference proteome</keyword>
<comment type="caution">
    <text evidence="6">The sequence shown here is derived from an EMBL/GenBank/DDBJ whole genome shotgun (WGS) entry which is preliminary data.</text>
</comment>
<evidence type="ECO:0000313" key="6">
    <source>
        <dbReference type="EMBL" id="TFE90651.1"/>
    </source>
</evidence>
<dbReference type="SMART" id="SM00060">
    <property type="entry name" value="FN3"/>
    <property type="match status" value="3"/>
</dbReference>
<dbReference type="PROSITE" id="PS50012">
    <property type="entry name" value="RCC1_3"/>
    <property type="match status" value="6"/>
</dbReference>
<feature type="region of interest" description="Disordered" evidence="2">
    <location>
        <begin position="1098"/>
        <end position="1126"/>
    </location>
</feature>
<dbReference type="InterPro" id="IPR036116">
    <property type="entry name" value="FN3_sf"/>
</dbReference>
<feature type="chain" id="PRO_5039011980" description="Alpha-tubulin suppressor" evidence="3">
    <location>
        <begin position="31"/>
        <end position="1546"/>
    </location>
</feature>
<gene>
    <name evidence="6" type="ORF">B5M42_05115</name>
</gene>
<feature type="domain" description="Fibronectin type-III" evidence="4">
    <location>
        <begin position="1022"/>
        <end position="1111"/>
    </location>
</feature>
<feature type="domain" description="SLH" evidence="5">
    <location>
        <begin position="1416"/>
        <end position="1479"/>
    </location>
</feature>
<evidence type="ECO:0000259" key="5">
    <source>
        <dbReference type="PROSITE" id="PS51272"/>
    </source>
</evidence>
<dbReference type="PROSITE" id="PS00626">
    <property type="entry name" value="RCC1_2"/>
    <property type="match status" value="1"/>
</dbReference>
<dbReference type="InterPro" id="IPR051210">
    <property type="entry name" value="Ub_ligase/GEF_domain"/>
</dbReference>
<dbReference type="SUPFAM" id="SSF49265">
    <property type="entry name" value="Fibronectin type III"/>
    <property type="match status" value="2"/>
</dbReference>
<dbReference type="EMBL" id="MYFO01000004">
    <property type="protein sequence ID" value="TFE90651.1"/>
    <property type="molecule type" value="Genomic_DNA"/>
</dbReference>
<evidence type="ECO:0000256" key="1">
    <source>
        <dbReference type="ARBA" id="ARBA00022737"/>
    </source>
</evidence>
<dbReference type="InterPro" id="IPR009091">
    <property type="entry name" value="RCC1/BLIP-II"/>
</dbReference>
<evidence type="ECO:0000259" key="4">
    <source>
        <dbReference type="PROSITE" id="PS50853"/>
    </source>
</evidence>
<dbReference type="PROSITE" id="PS51272">
    <property type="entry name" value="SLH"/>
    <property type="match status" value="3"/>
</dbReference>
<dbReference type="Gene3D" id="2.60.40.10">
    <property type="entry name" value="Immunoglobulins"/>
    <property type="match status" value="3"/>
</dbReference>
<dbReference type="Pfam" id="PF13540">
    <property type="entry name" value="RCC1_2"/>
    <property type="match status" value="1"/>
</dbReference>
<proteinExistence type="predicted"/>
<dbReference type="InterPro" id="IPR011432">
    <property type="entry name" value="Shr-like_HID"/>
</dbReference>
<dbReference type="InterPro" id="IPR058923">
    <property type="entry name" value="RCC1-like_dom"/>
</dbReference>